<dbReference type="Proteomes" id="UP001497700">
    <property type="component" value="Unassembled WGS sequence"/>
</dbReference>
<protein>
    <submittedName>
        <fullName evidence="1">HET-domain-containing protein</fullName>
    </submittedName>
</protein>
<sequence length="686" mass="77869">MATSSEASSNEICITSLHMKSPLAWEQDWDNVVRQKPAHVATIRAARERGCETCSLLCEALARFKGVSISQLTGVVDIQNFLIHWEFPRSGQQDMALEQVHDDVGVFELSVDKRYSWEFRTELIYLNLFTISEVPCHPSWISPRNGYYPIGRILPETTDSEETLAQVQEWLKDCTTTHSRCGPGAAVKLPTRVLDLGSKEMTGTVRLVETEETSTLPARYACLSHCWGGKIAETGMATTETLKSMKAGILIETLPRSFQDAVQITKRLGLQYLWIDFMCILQDDDSDWDRESSRMASIYQGAFITIGATCSRNSTEGFIRSLNPDYTSSLASSKYRTVDGRPFDLYVRKGVPHFTGDDTTAHPLLGRAWIYQEFLLSPRFLHFAEEELVWECNENSSCQCMSLPNFVEALSSHYWRPGAKNSYSKLIHSKDPRSLAECWRSVVGRYNQLALTFEGDRFRAIAGIADQLSAAGTKLSQGALSLGRYIEGLWENSIVEDLCWSTSILSPIARRANRVEWRAPTWSWASVQDLSSEIDLEFARNKTNKRFAEVLEFGYTNHPSACQKYVRYNYIRLKLHSTWEITLNKESDQYYGLTWWLLKPEEGELPMGIFPDYSWDNPTDEDYIGLGSKAVCGLLLSSNNVGAGLLLVQVDAENGFYRRIGTFRLWLETWQNSYSQVEKEMVVSLI</sequence>
<name>A0ACB9YYH0_9PEZI</name>
<proteinExistence type="predicted"/>
<comment type="caution">
    <text evidence="1">The sequence shown here is derived from an EMBL/GenBank/DDBJ whole genome shotgun (WGS) entry which is preliminary data.</text>
</comment>
<organism evidence="1 2">
    <name type="scientific">Hypoxylon rubiginosum</name>
    <dbReference type="NCBI Taxonomy" id="110542"/>
    <lineage>
        <taxon>Eukaryota</taxon>
        <taxon>Fungi</taxon>
        <taxon>Dikarya</taxon>
        <taxon>Ascomycota</taxon>
        <taxon>Pezizomycotina</taxon>
        <taxon>Sordariomycetes</taxon>
        <taxon>Xylariomycetidae</taxon>
        <taxon>Xylariales</taxon>
        <taxon>Hypoxylaceae</taxon>
        <taxon>Hypoxylon</taxon>
    </lineage>
</organism>
<reference evidence="1 2" key="1">
    <citation type="journal article" date="2022" name="New Phytol.">
        <title>Ecological generalism drives hyperdiversity of secondary metabolite gene clusters in xylarialean endophytes.</title>
        <authorList>
            <person name="Franco M.E.E."/>
            <person name="Wisecaver J.H."/>
            <person name="Arnold A.E."/>
            <person name="Ju Y.M."/>
            <person name="Slot J.C."/>
            <person name="Ahrendt S."/>
            <person name="Moore L.P."/>
            <person name="Eastman K.E."/>
            <person name="Scott K."/>
            <person name="Konkel Z."/>
            <person name="Mondo S.J."/>
            <person name="Kuo A."/>
            <person name="Hayes R.D."/>
            <person name="Haridas S."/>
            <person name="Andreopoulos B."/>
            <person name="Riley R."/>
            <person name="LaButti K."/>
            <person name="Pangilinan J."/>
            <person name="Lipzen A."/>
            <person name="Amirebrahimi M."/>
            <person name="Yan J."/>
            <person name="Adam C."/>
            <person name="Keymanesh K."/>
            <person name="Ng V."/>
            <person name="Louie K."/>
            <person name="Northen T."/>
            <person name="Drula E."/>
            <person name="Henrissat B."/>
            <person name="Hsieh H.M."/>
            <person name="Youens-Clark K."/>
            <person name="Lutzoni F."/>
            <person name="Miadlikowska J."/>
            <person name="Eastwood D.C."/>
            <person name="Hamelin R.C."/>
            <person name="Grigoriev I.V."/>
            <person name="U'Ren J.M."/>
        </authorList>
    </citation>
    <scope>NUCLEOTIDE SEQUENCE [LARGE SCALE GENOMIC DNA]</scope>
    <source>
        <strain evidence="1 2">CBS 119005</strain>
    </source>
</reference>
<accession>A0ACB9YYH0</accession>
<evidence type="ECO:0000313" key="1">
    <source>
        <dbReference type="EMBL" id="KAI4863998.1"/>
    </source>
</evidence>
<keyword evidence="2" id="KW-1185">Reference proteome</keyword>
<dbReference type="EMBL" id="MU393493">
    <property type="protein sequence ID" value="KAI4863998.1"/>
    <property type="molecule type" value="Genomic_DNA"/>
</dbReference>
<evidence type="ECO:0000313" key="2">
    <source>
        <dbReference type="Proteomes" id="UP001497700"/>
    </source>
</evidence>
<gene>
    <name evidence="1" type="ORF">F4820DRAFT_425064</name>
</gene>